<dbReference type="EMBL" id="JFFI01000623">
    <property type="protein sequence ID" value="KXH66657.1"/>
    <property type="molecule type" value="Genomic_DNA"/>
</dbReference>
<evidence type="ECO:0000313" key="1">
    <source>
        <dbReference type="EMBL" id="KXH66657.1"/>
    </source>
</evidence>
<reference evidence="1 2" key="1">
    <citation type="submission" date="2014-02" db="EMBL/GenBank/DDBJ databases">
        <title>The genome sequence of Colletotrichum salicis CBS 607.94.</title>
        <authorList>
            <person name="Baroncelli R."/>
            <person name="Thon M.R."/>
        </authorList>
    </citation>
    <scope>NUCLEOTIDE SEQUENCE [LARGE SCALE GENOMIC DNA]</scope>
    <source>
        <strain evidence="1 2">CBS 607.94</strain>
    </source>
</reference>
<keyword evidence="2" id="KW-1185">Reference proteome</keyword>
<sequence>MRALPTRLSLLDKRGGDRKWCGVGGCAGPQCSNSHPTLKRNILWGTREEPVFVRTGVSLPHWSAYETGVLDGMGSGGVPEESMPLCDISATFAIKQEGGRPADVTETQFRLGASRRLIGSR</sequence>
<name>A0A135V278_9PEZI</name>
<organism evidence="1 2">
    <name type="scientific">Colletotrichum salicis</name>
    <dbReference type="NCBI Taxonomy" id="1209931"/>
    <lineage>
        <taxon>Eukaryota</taxon>
        <taxon>Fungi</taxon>
        <taxon>Dikarya</taxon>
        <taxon>Ascomycota</taxon>
        <taxon>Pezizomycotina</taxon>
        <taxon>Sordariomycetes</taxon>
        <taxon>Hypocreomycetidae</taxon>
        <taxon>Glomerellales</taxon>
        <taxon>Glomerellaceae</taxon>
        <taxon>Colletotrichum</taxon>
        <taxon>Colletotrichum acutatum species complex</taxon>
    </lineage>
</organism>
<proteinExistence type="predicted"/>
<evidence type="ECO:0000313" key="2">
    <source>
        <dbReference type="Proteomes" id="UP000070121"/>
    </source>
</evidence>
<dbReference type="AlphaFoldDB" id="A0A135V278"/>
<accession>A0A135V278</accession>
<protein>
    <submittedName>
        <fullName evidence="1">Uncharacterized protein</fullName>
    </submittedName>
</protein>
<dbReference type="Proteomes" id="UP000070121">
    <property type="component" value="Unassembled WGS sequence"/>
</dbReference>
<gene>
    <name evidence="1" type="ORF">CSAL01_09381</name>
</gene>
<comment type="caution">
    <text evidence="1">The sequence shown here is derived from an EMBL/GenBank/DDBJ whole genome shotgun (WGS) entry which is preliminary data.</text>
</comment>